<gene>
    <name evidence="4" type="ORF">LAX5112_03149</name>
</gene>
<dbReference type="Gene3D" id="3.40.50.360">
    <property type="match status" value="1"/>
</dbReference>
<evidence type="ECO:0000313" key="5">
    <source>
        <dbReference type="Proteomes" id="UP000053235"/>
    </source>
</evidence>
<evidence type="ECO:0000256" key="1">
    <source>
        <dbReference type="ARBA" id="ARBA00006252"/>
    </source>
</evidence>
<feature type="domain" description="Flavodoxin-like fold" evidence="3">
    <location>
        <begin position="5"/>
        <end position="184"/>
    </location>
</feature>
<name>A0A0M7AB43_9HYPH</name>
<evidence type="ECO:0000313" key="4">
    <source>
        <dbReference type="EMBL" id="CTQ72348.1"/>
    </source>
</evidence>
<dbReference type="GO" id="GO:0003955">
    <property type="term" value="F:NAD(P)H dehydrogenase (quinone) activity"/>
    <property type="evidence" value="ECO:0007669"/>
    <property type="project" value="TreeGrafter"/>
</dbReference>
<dbReference type="PANTHER" id="PTHR10204">
    <property type="entry name" value="NAD P H OXIDOREDUCTASE-RELATED"/>
    <property type="match status" value="1"/>
</dbReference>
<dbReference type="InterPro" id="IPR003680">
    <property type="entry name" value="Flavodoxin_fold"/>
</dbReference>
<dbReference type="GO" id="GO:0005829">
    <property type="term" value="C:cytosol"/>
    <property type="evidence" value="ECO:0007669"/>
    <property type="project" value="TreeGrafter"/>
</dbReference>
<keyword evidence="5" id="KW-1185">Reference proteome</keyword>
<reference evidence="5" key="1">
    <citation type="submission" date="2015-07" db="EMBL/GenBank/DDBJ databases">
        <authorList>
            <person name="Rodrigo-Torres Lidia"/>
            <person name="Arahal R.David."/>
        </authorList>
    </citation>
    <scope>NUCLEOTIDE SEQUENCE [LARGE SCALE GENOMIC DNA]</scope>
    <source>
        <strain evidence="5">CECT 5112</strain>
    </source>
</reference>
<protein>
    <submittedName>
        <fullName evidence="4">Putative NADPH-quinone reductase (Modulator of drug activity B)</fullName>
    </submittedName>
</protein>
<dbReference type="OrthoDB" id="9798454at2"/>
<keyword evidence="2" id="KW-0560">Oxidoreductase</keyword>
<organism evidence="4 5">
    <name type="scientific">Roseibium alexandrii</name>
    <dbReference type="NCBI Taxonomy" id="388408"/>
    <lineage>
        <taxon>Bacteria</taxon>
        <taxon>Pseudomonadati</taxon>
        <taxon>Pseudomonadota</taxon>
        <taxon>Alphaproteobacteria</taxon>
        <taxon>Hyphomicrobiales</taxon>
        <taxon>Stappiaceae</taxon>
        <taxon>Roseibium</taxon>
    </lineage>
</organism>
<accession>A0A0M7AB43</accession>
<dbReference type="AlphaFoldDB" id="A0A0M7AB43"/>
<comment type="similarity">
    <text evidence="1">Belongs to the NAD(P)H dehydrogenase (quinone) family.</text>
</comment>
<evidence type="ECO:0000259" key="3">
    <source>
        <dbReference type="Pfam" id="PF02525"/>
    </source>
</evidence>
<proteinExistence type="inferred from homology"/>
<dbReference type="STRING" id="388408.LAX5112_03149"/>
<dbReference type="EMBL" id="CXWD01000012">
    <property type="protein sequence ID" value="CTQ72348.1"/>
    <property type="molecule type" value="Genomic_DNA"/>
</dbReference>
<dbReference type="PANTHER" id="PTHR10204:SF34">
    <property type="entry name" value="NAD(P)H DEHYDROGENASE [QUINONE] 1 ISOFORM 1"/>
    <property type="match status" value="1"/>
</dbReference>
<dbReference type="RefSeq" id="WP_055672612.1">
    <property type="nucleotide sequence ID" value="NZ_CXWD01000012.1"/>
</dbReference>
<dbReference type="InterPro" id="IPR051545">
    <property type="entry name" value="NAD(P)H_dehydrogenase_qn"/>
</dbReference>
<dbReference type="Pfam" id="PF02525">
    <property type="entry name" value="Flavodoxin_2"/>
    <property type="match status" value="1"/>
</dbReference>
<dbReference type="InterPro" id="IPR029039">
    <property type="entry name" value="Flavoprotein-like_sf"/>
</dbReference>
<dbReference type="SUPFAM" id="SSF52218">
    <property type="entry name" value="Flavoproteins"/>
    <property type="match status" value="1"/>
</dbReference>
<dbReference type="Proteomes" id="UP000053235">
    <property type="component" value="Unassembled WGS sequence"/>
</dbReference>
<evidence type="ECO:0000256" key="2">
    <source>
        <dbReference type="ARBA" id="ARBA00023002"/>
    </source>
</evidence>
<sequence length="197" mass="22128">MAIVKRIVILDGHPDPAPDHLCHALSESYRSGAIEAGHDATLIRVADLDFPILQTPSDFQKQPTPVLLHPARDLLLAADHVVLIYPLWLGTLPAYTKAFLEQIFHYDTAFERGADDAWPKGKMKGKSARIVVTMGMPSLFYRLWYRAHSLKSLERNIFRFIGFSHVRSTIFGMVDAADDNKISGWKRKMSTLGQKAA</sequence>